<keyword evidence="1" id="KW-0812">Transmembrane</keyword>
<protein>
    <submittedName>
        <fullName evidence="2">Uncharacterized protein</fullName>
    </submittedName>
</protein>
<dbReference type="RefSeq" id="WP_209853989.1">
    <property type="nucleotide sequence ID" value="NZ_JAGGJV010000006.1"/>
</dbReference>
<keyword evidence="1" id="KW-1133">Transmembrane helix</keyword>
<comment type="caution">
    <text evidence="2">The sequence shown here is derived from an EMBL/GenBank/DDBJ whole genome shotgun (WGS) entry which is preliminary data.</text>
</comment>
<keyword evidence="1" id="KW-0472">Membrane</keyword>
<dbReference type="Proteomes" id="UP000823786">
    <property type="component" value="Unassembled WGS sequence"/>
</dbReference>
<keyword evidence="3" id="KW-1185">Reference proteome</keyword>
<sequence>MNEILGGGTGFVLIGAGITLAGVVAGWLMSTASSRVGTRSKRSGASAAEVRQLALRTVIALDEFVGACQAAVNDTPEFNPSDPSEFVFHVEDPRLALPRDAEWSIMRTDVVEQLLWMPNRIRNVLDALDSLDIVPPAFDELFERREEDFSRLGLRALDLIQTISAEYELPIPERPAYYDPRREFQNRIQTIADARSRRREAGMGHKGDDVSNITPLFPKHRRDAALSALDVDPKA</sequence>
<dbReference type="EMBL" id="JAGGJV010000006">
    <property type="protein sequence ID" value="MBP1859979.1"/>
    <property type="molecule type" value="Genomic_DNA"/>
</dbReference>
<proteinExistence type="predicted"/>
<evidence type="ECO:0000256" key="1">
    <source>
        <dbReference type="SAM" id="Phobius"/>
    </source>
</evidence>
<feature type="transmembrane region" description="Helical" evidence="1">
    <location>
        <begin position="12"/>
        <end position="32"/>
    </location>
</feature>
<name>A0ABS4EPU7_9HYPH</name>
<accession>A0ABS4EPU7</accession>
<evidence type="ECO:0000313" key="3">
    <source>
        <dbReference type="Proteomes" id="UP000823786"/>
    </source>
</evidence>
<evidence type="ECO:0000313" key="2">
    <source>
        <dbReference type="EMBL" id="MBP1859979.1"/>
    </source>
</evidence>
<gene>
    <name evidence="2" type="ORF">J2Z75_003500</name>
</gene>
<reference evidence="2 3" key="1">
    <citation type="submission" date="2021-03" db="EMBL/GenBank/DDBJ databases">
        <title>Genomic Encyclopedia of Type Strains, Phase IV (KMG-IV): sequencing the most valuable type-strain genomes for metagenomic binning, comparative biology and taxonomic classification.</title>
        <authorList>
            <person name="Goeker M."/>
        </authorList>
    </citation>
    <scope>NUCLEOTIDE SEQUENCE [LARGE SCALE GENOMIC DNA]</scope>
    <source>
        <strain evidence="2 3">DSM 26427</strain>
    </source>
</reference>
<organism evidence="2 3">
    <name type="scientific">Rhizobium herbae</name>
    <dbReference type="NCBI Taxonomy" id="508661"/>
    <lineage>
        <taxon>Bacteria</taxon>
        <taxon>Pseudomonadati</taxon>
        <taxon>Pseudomonadota</taxon>
        <taxon>Alphaproteobacteria</taxon>
        <taxon>Hyphomicrobiales</taxon>
        <taxon>Rhizobiaceae</taxon>
        <taxon>Rhizobium/Agrobacterium group</taxon>
        <taxon>Rhizobium</taxon>
    </lineage>
</organism>